<organism evidence="1 2">
    <name type="scientific">Mycena pura</name>
    <dbReference type="NCBI Taxonomy" id="153505"/>
    <lineage>
        <taxon>Eukaryota</taxon>
        <taxon>Fungi</taxon>
        <taxon>Dikarya</taxon>
        <taxon>Basidiomycota</taxon>
        <taxon>Agaricomycotina</taxon>
        <taxon>Agaricomycetes</taxon>
        <taxon>Agaricomycetidae</taxon>
        <taxon>Agaricales</taxon>
        <taxon>Marasmiineae</taxon>
        <taxon>Mycenaceae</taxon>
        <taxon>Mycena</taxon>
    </lineage>
</organism>
<sequence>MFKTSIESHFGPKIIPRDAQTLPQPPYILEPPKFLFYGWVLEPELFGGDIALHFKDGTTETYKRPTTNREALKTFQSVAIAMVLDGLDIQPPTDARPPIASFAEADRNGVVRSWLNGGDKIPAAADIQKLQEALQLVKKPEWIETTRWSATYEAFRAALKASVPPLSFTPMSNAEAQAEPAARLVVHI</sequence>
<evidence type="ECO:0000313" key="1">
    <source>
        <dbReference type="EMBL" id="KAJ7190932.1"/>
    </source>
</evidence>
<gene>
    <name evidence="1" type="ORF">GGX14DRAFT_603068</name>
</gene>
<keyword evidence="2" id="KW-1185">Reference proteome</keyword>
<comment type="caution">
    <text evidence="1">The sequence shown here is derived from an EMBL/GenBank/DDBJ whole genome shotgun (WGS) entry which is preliminary data.</text>
</comment>
<dbReference type="EMBL" id="JARJCW010000140">
    <property type="protein sequence ID" value="KAJ7190932.1"/>
    <property type="molecule type" value="Genomic_DNA"/>
</dbReference>
<proteinExistence type="predicted"/>
<accession>A0AAD6Y0F1</accession>
<protein>
    <submittedName>
        <fullName evidence="1">Uncharacterized protein</fullName>
    </submittedName>
</protein>
<dbReference type="Proteomes" id="UP001219525">
    <property type="component" value="Unassembled WGS sequence"/>
</dbReference>
<dbReference type="AlphaFoldDB" id="A0AAD6Y0F1"/>
<evidence type="ECO:0000313" key="2">
    <source>
        <dbReference type="Proteomes" id="UP001219525"/>
    </source>
</evidence>
<name>A0AAD6Y0F1_9AGAR</name>
<reference evidence="1" key="1">
    <citation type="submission" date="2023-03" db="EMBL/GenBank/DDBJ databases">
        <title>Massive genome expansion in bonnet fungi (Mycena s.s.) driven by repeated elements and novel gene families across ecological guilds.</title>
        <authorList>
            <consortium name="Lawrence Berkeley National Laboratory"/>
            <person name="Harder C.B."/>
            <person name="Miyauchi S."/>
            <person name="Viragh M."/>
            <person name="Kuo A."/>
            <person name="Thoen E."/>
            <person name="Andreopoulos B."/>
            <person name="Lu D."/>
            <person name="Skrede I."/>
            <person name="Drula E."/>
            <person name="Henrissat B."/>
            <person name="Morin E."/>
            <person name="Kohler A."/>
            <person name="Barry K."/>
            <person name="LaButti K."/>
            <person name="Morin E."/>
            <person name="Salamov A."/>
            <person name="Lipzen A."/>
            <person name="Mereny Z."/>
            <person name="Hegedus B."/>
            <person name="Baldrian P."/>
            <person name="Stursova M."/>
            <person name="Weitz H."/>
            <person name="Taylor A."/>
            <person name="Grigoriev I.V."/>
            <person name="Nagy L.G."/>
            <person name="Martin F."/>
            <person name="Kauserud H."/>
        </authorList>
    </citation>
    <scope>NUCLEOTIDE SEQUENCE</scope>
    <source>
        <strain evidence="1">9144</strain>
    </source>
</reference>